<dbReference type="EMBL" id="CP049811">
    <property type="protein sequence ID" value="QIK40501.1"/>
    <property type="molecule type" value="Genomic_DNA"/>
</dbReference>
<dbReference type="KEGG" id="mon:G8E03_06785"/>
<organism evidence="2 3">
    <name type="scientific">Pontivivens nitratireducens</name>
    <dbReference type="NCBI Taxonomy" id="2758038"/>
    <lineage>
        <taxon>Bacteria</taxon>
        <taxon>Pseudomonadati</taxon>
        <taxon>Pseudomonadota</taxon>
        <taxon>Alphaproteobacteria</taxon>
        <taxon>Rhodobacterales</taxon>
        <taxon>Paracoccaceae</taxon>
        <taxon>Pontivivens</taxon>
    </lineage>
</organism>
<proteinExistence type="predicted"/>
<evidence type="ECO:0000313" key="2">
    <source>
        <dbReference type="EMBL" id="QIK40501.1"/>
    </source>
</evidence>
<feature type="compositionally biased region" description="Basic and acidic residues" evidence="1">
    <location>
        <begin position="37"/>
        <end position="57"/>
    </location>
</feature>
<reference evidence="2 3" key="1">
    <citation type="submission" date="2020-03" db="EMBL/GenBank/DDBJ databases">
        <title>Complete genome sequence of Monaibacterium sp. ALG8 with diverse plasmids.</title>
        <authorList>
            <person name="Sun C."/>
        </authorList>
    </citation>
    <scope>NUCLEOTIDE SEQUENCE [LARGE SCALE GENOMIC DNA]</scope>
    <source>
        <strain evidence="2 3">ALG8</strain>
    </source>
</reference>
<feature type="region of interest" description="Disordered" evidence="1">
    <location>
        <begin position="1"/>
        <end position="57"/>
    </location>
</feature>
<dbReference type="RefSeq" id="WP_166190043.1">
    <property type="nucleotide sequence ID" value="NZ_CP049811.1"/>
</dbReference>
<protein>
    <submittedName>
        <fullName evidence="2">DUF4169 family protein</fullName>
    </submittedName>
</protein>
<dbReference type="Pfam" id="PF13770">
    <property type="entry name" value="DUF4169"/>
    <property type="match status" value="1"/>
</dbReference>
<accession>A0A6G7VKF1</accession>
<dbReference type="Proteomes" id="UP000500791">
    <property type="component" value="Chromosome"/>
</dbReference>
<keyword evidence="3" id="KW-1185">Reference proteome</keyword>
<evidence type="ECO:0000256" key="1">
    <source>
        <dbReference type="SAM" id="MobiDB-lite"/>
    </source>
</evidence>
<sequence>MSKIVTFSKVRKAKSRAEKRAQADANSVRFGRTKSQRKLESSLAEKAERALDRHERE</sequence>
<evidence type="ECO:0000313" key="3">
    <source>
        <dbReference type="Proteomes" id="UP000500791"/>
    </source>
</evidence>
<gene>
    <name evidence="2" type="ORF">G8E03_06785</name>
</gene>
<name>A0A6G7VKF1_9RHOB</name>
<dbReference type="InterPro" id="IPR025227">
    <property type="entry name" value="DUF4169"/>
</dbReference>
<dbReference type="AlphaFoldDB" id="A0A6G7VKF1"/>